<name>A0A0K9GZH3_9BACI</name>
<proteinExistence type="predicted"/>
<reference evidence="3" key="1">
    <citation type="submission" date="2015-07" db="EMBL/GenBank/DDBJ databases">
        <title>Genome sequencing project for genomic taxonomy and phylogenomics of Bacillus-like bacteria.</title>
        <authorList>
            <person name="Liu B."/>
            <person name="Wang J."/>
            <person name="Zhu Y."/>
            <person name="Liu G."/>
            <person name="Chen Q."/>
            <person name="Chen Z."/>
            <person name="Lan J."/>
            <person name="Che J."/>
            <person name="Ge C."/>
            <person name="Shi H."/>
            <person name="Pan Z."/>
            <person name="Liu X."/>
        </authorList>
    </citation>
    <scope>NUCLEOTIDE SEQUENCE [LARGE SCALE GENOMIC DNA]</scope>
    <source>
        <strain evidence="3">FJAT-27997</strain>
    </source>
</reference>
<evidence type="ECO:0000313" key="2">
    <source>
        <dbReference type="EMBL" id="KMY51980.1"/>
    </source>
</evidence>
<accession>A0A0K9GZH3</accession>
<dbReference type="STRING" id="1679170.AC625_22650"/>
<protein>
    <recommendedName>
        <fullName evidence="1">DUF2529 domain-containing protein</fullName>
    </recommendedName>
</protein>
<dbReference type="Gene3D" id="3.40.50.10490">
    <property type="entry name" value="Glucose-6-phosphate isomerase like protein, domain 1"/>
    <property type="match status" value="1"/>
</dbReference>
<evidence type="ECO:0000313" key="3">
    <source>
        <dbReference type="Proteomes" id="UP000037146"/>
    </source>
</evidence>
<feature type="domain" description="DUF2529" evidence="1">
    <location>
        <begin position="1"/>
        <end position="169"/>
    </location>
</feature>
<dbReference type="AlphaFoldDB" id="A0A0K9GZH3"/>
<comment type="caution">
    <text evidence="2">The sequence shown here is derived from an EMBL/GenBank/DDBJ whole genome shotgun (WGS) entry which is preliminary data.</text>
</comment>
<dbReference type="InterPro" id="IPR019676">
    <property type="entry name" value="DUF2529"/>
</dbReference>
<dbReference type="RefSeq" id="WP_049683336.1">
    <property type="nucleotide sequence ID" value="NZ_LFZW01000001.1"/>
</dbReference>
<dbReference type="OrthoDB" id="2737584at2"/>
<dbReference type="Pfam" id="PF10740">
    <property type="entry name" value="DUF2529"/>
    <property type="match status" value="1"/>
</dbReference>
<keyword evidence="3" id="KW-1185">Reference proteome</keyword>
<dbReference type="PATRIC" id="fig|1679170.3.peg.5105"/>
<gene>
    <name evidence="2" type="ORF">AC625_22650</name>
</gene>
<dbReference type="Proteomes" id="UP000037146">
    <property type="component" value="Unassembled WGS sequence"/>
</dbReference>
<evidence type="ECO:0000259" key="1">
    <source>
        <dbReference type="Pfam" id="PF10740"/>
    </source>
</evidence>
<sequence length="175" mass="19474">MLKMFSTQLTGLYKKMVDEESFNFEDGARLLAQAAISNGAIYLKGFGEMGGILSEAFYGAEPFPGAKPFDESGSLNVADRVILFTRYSTDESAITLARNLRDQQIPFVTIATSLDADGESIEHYSDVHINLRLQRGLIPDESGNRVGFPHLMIALFAYYGIKSTLEEIILEYEEE</sequence>
<organism evidence="2 3">
    <name type="scientific">Peribacillus loiseleuriae</name>
    <dbReference type="NCBI Taxonomy" id="1679170"/>
    <lineage>
        <taxon>Bacteria</taxon>
        <taxon>Bacillati</taxon>
        <taxon>Bacillota</taxon>
        <taxon>Bacilli</taxon>
        <taxon>Bacillales</taxon>
        <taxon>Bacillaceae</taxon>
        <taxon>Peribacillus</taxon>
    </lineage>
</organism>
<dbReference type="EMBL" id="LFZW01000001">
    <property type="protein sequence ID" value="KMY51980.1"/>
    <property type="molecule type" value="Genomic_DNA"/>
</dbReference>